<proteinExistence type="predicted"/>
<evidence type="ECO:0008006" key="4">
    <source>
        <dbReference type="Google" id="ProtNLM"/>
    </source>
</evidence>
<dbReference type="Proteomes" id="UP000808349">
    <property type="component" value="Unassembled WGS sequence"/>
</dbReference>
<evidence type="ECO:0000313" key="3">
    <source>
        <dbReference type="Proteomes" id="UP000808349"/>
    </source>
</evidence>
<evidence type="ECO:0000256" key="1">
    <source>
        <dbReference type="SAM" id="SignalP"/>
    </source>
</evidence>
<reference evidence="2 3" key="1">
    <citation type="submission" date="2020-10" db="EMBL/GenBank/DDBJ databases">
        <title>Connecting structure to function with the recovery of over 1000 high-quality activated sludge metagenome-assembled genomes encoding full-length rRNA genes using long-read sequencing.</title>
        <authorList>
            <person name="Singleton C.M."/>
            <person name="Petriglieri F."/>
            <person name="Kristensen J.M."/>
            <person name="Kirkegaard R.H."/>
            <person name="Michaelsen T.Y."/>
            <person name="Andersen M.H."/>
            <person name="Karst S.M."/>
            <person name="Dueholm M.S."/>
            <person name="Nielsen P.H."/>
            <person name="Albertsen M."/>
        </authorList>
    </citation>
    <scope>NUCLEOTIDE SEQUENCE [LARGE SCALE GENOMIC DNA]</scope>
    <source>
        <strain evidence="2">Ribe_18-Q3-R11-54_BAT3C.373</strain>
    </source>
</reference>
<accession>A0A9D7XDH1</accession>
<dbReference type="EMBL" id="JADKFW010000005">
    <property type="protein sequence ID" value="MBK9717939.1"/>
    <property type="molecule type" value="Genomic_DNA"/>
</dbReference>
<dbReference type="AlphaFoldDB" id="A0A9D7XDH1"/>
<evidence type="ECO:0000313" key="2">
    <source>
        <dbReference type="EMBL" id="MBK9717939.1"/>
    </source>
</evidence>
<keyword evidence="1" id="KW-0732">Signal</keyword>
<organism evidence="2 3">
    <name type="scientific">Candidatus Defluviibacterium haderslevense</name>
    <dbReference type="NCBI Taxonomy" id="2981993"/>
    <lineage>
        <taxon>Bacteria</taxon>
        <taxon>Pseudomonadati</taxon>
        <taxon>Bacteroidota</taxon>
        <taxon>Saprospiria</taxon>
        <taxon>Saprospirales</taxon>
        <taxon>Saprospiraceae</taxon>
        <taxon>Candidatus Defluviibacterium</taxon>
    </lineage>
</organism>
<name>A0A9D7XDH1_9BACT</name>
<protein>
    <recommendedName>
        <fullName evidence="4">DUF4424 domain-containing protein</fullName>
    </recommendedName>
</protein>
<sequence>MQNKFSFYLISLMFLFYNSFAKAQETFSGGQGIYPNILLKDLQIVKISGLKLTYRFKVTNQTKNSVKLDEIYITTEKEIISQATRDFNRSTSEYSEIFSGLLSDDHYKISNKPLIIIPRQTLTVNITVDSGDLEPTSGLCPFLKVTILENPNPMTLPNFYLKKIIKTNRSTCDY</sequence>
<gene>
    <name evidence="2" type="ORF">IPO85_10555</name>
</gene>
<comment type="caution">
    <text evidence="2">The sequence shown here is derived from an EMBL/GenBank/DDBJ whole genome shotgun (WGS) entry which is preliminary data.</text>
</comment>
<feature type="signal peptide" evidence="1">
    <location>
        <begin position="1"/>
        <end position="23"/>
    </location>
</feature>
<feature type="chain" id="PRO_5038404684" description="DUF4424 domain-containing protein" evidence="1">
    <location>
        <begin position="24"/>
        <end position="174"/>
    </location>
</feature>